<feature type="compositionally biased region" description="Low complexity" evidence="1">
    <location>
        <begin position="72"/>
        <end position="83"/>
    </location>
</feature>
<feature type="region of interest" description="Disordered" evidence="1">
    <location>
        <begin position="65"/>
        <end position="91"/>
    </location>
</feature>
<dbReference type="InParanoid" id="A0A419PRU2"/>
<evidence type="ECO:0000313" key="3">
    <source>
        <dbReference type="Proteomes" id="UP000286415"/>
    </source>
</evidence>
<evidence type="ECO:0000256" key="1">
    <source>
        <dbReference type="SAM" id="MobiDB-lite"/>
    </source>
</evidence>
<name>A0A419PRU2_CLOSI</name>
<sequence length="130" mass="14549">MVWWRTNKRNGTPVAELLEAAGAELRHIVRHYGLRRTMLAEDLRRDSQDVGCRCRNYRHLKKELTKMRTPASGESLSPGELGSRTPASGESLSPGASIACILQHRCGMLLNSIAVVLHNLAVTIMTRRWS</sequence>
<dbReference type="EMBL" id="NIRI02000076">
    <property type="protein sequence ID" value="KAG5441818.1"/>
    <property type="molecule type" value="Genomic_DNA"/>
</dbReference>
<dbReference type="AlphaFoldDB" id="A0A419PRU2"/>
<reference evidence="2 3" key="1">
    <citation type="journal article" date="2018" name="Biotechnol. Adv.">
        <title>Improved genomic resources and new bioinformatic workflow for the carcinogenic parasite Clonorchis sinensis: Biotechnological implications.</title>
        <authorList>
            <person name="Wang D."/>
            <person name="Korhonen P.K."/>
            <person name="Gasser R.B."/>
            <person name="Young N.D."/>
        </authorList>
    </citation>
    <scope>NUCLEOTIDE SEQUENCE [LARGE SCALE GENOMIC DNA]</scope>
    <source>
        <strain evidence="2">Cs-k2</strain>
    </source>
</reference>
<accession>A0A419PRU2</accession>
<evidence type="ECO:0000313" key="2">
    <source>
        <dbReference type="EMBL" id="KAG5441818.1"/>
    </source>
</evidence>
<dbReference type="Proteomes" id="UP000286415">
    <property type="component" value="Unassembled WGS sequence"/>
</dbReference>
<comment type="caution">
    <text evidence="2">The sequence shown here is derived from an EMBL/GenBank/DDBJ whole genome shotgun (WGS) entry which is preliminary data.</text>
</comment>
<protein>
    <submittedName>
        <fullName evidence="2">Uncharacterized protein</fullName>
    </submittedName>
</protein>
<reference evidence="2 3" key="2">
    <citation type="journal article" date="2021" name="Genomics">
        <title>High-quality reference genome for Clonorchis sinensis.</title>
        <authorList>
            <person name="Young N.D."/>
            <person name="Stroehlein A.J."/>
            <person name="Kinkar L."/>
            <person name="Wang T."/>
            <person name="Sohn W.M."/>
            <person name="Chang B.C.H."/>
            <person name="Kaur P."/>
            <person name="Weisz D."/>
            <person name="Dudchenko O."/>
            <person name="Aiden E.L."/>
            <person name="Korhonen P.K."/>
            <person name="Gasser R.B."/>
        </authorList>
    </citation>
    <scope>NUCLEOTIDE SEQUENCE [LARGE SCALE GENOMIC DNA]</scope>
    <source>
        <strain evidence="2">Cs-k2</strain>
    </source>
</reference>
<organism evidence="2 3">
    <name type="scientific">Clonorchis sinensis</name>
    <name type="common">Chinese liver fluke</name>
    <dbReference type="NCBI Taxonomy" id="79923"/>
    <lineage>
        <taxon>Eukaryota</taxon>
        <taxon>Metazoa</taxon>
        <taxon>Spiralia</taxon>
        <taxon>Lophotrochozoa</taxon>
        <taxon>Platyhelminthes</taxon>
        <taxon>Trematoda</taxon>
        <taxon>Digenea</taxon>
        <taxon>Opisthorchiida</taxon>
        <taxon>Opisthorchiata</taxon>
        <taxon>Opisthorchiidae</taxon>
        <taxon>Clonorchis</taxon>
    </lineage>
</organism>
<keyword evidence="3" id="KW-1185">Reference proteome</keyword>
<proteinExistence type="predicted"/>
<gene>
    <name evidence="2" type="ORF">CSKR_113308</name>
</gene>